<reference evidence="1 2" key="1">
    <citation type="journal article" date="2008" name="Biol. Direct">
        <title>Complete genome sequence of the extremely acidophilic methanotroph isolate V4, Methylacidiphilum infernorum, a representative of the bacterial phylum Verrucomicrobia.</title>
        <authorList>
            <person name="Hou S."/>
            <person name="Makarova K.S."/>
            <person name="Saw J.H."/>
            <person name="Senin P."/>
            <person name="Ly B.V."/>
            <person name="Zhou Z."/>
            <person name="Ren Y."/>
            <person name="Wang J."/>
            <person name="Galperin M.Y."/>
            <person name="Omelchenko M.V."/>
            <person name="Wolf Y.I."/>
            <person name="Yutin N."/>
            <person name="Koonin E.V."/>
            <person name="Stott M.B."/>
            <person name="Mountain B.W."/>
            <person name="Crowe M.A."/>
            <person name="Smirnova A.V."/>
            <person name="Dunfield P.F."/>
            <person name="Feng L."/>
            <person name="Wang L."/>
            <person name="Alam M."/>
        </authorList>
    </citation>
    <scope>NUCLEOTIDE SEQUENCE [LARGE SCALE GENOMIC DNA]</scope>
    <source>
        <strain evidence="2">Isolate V4</strain>
    </source>
</reference>
<sequence>MKRGSGHGQKTFLNIPYPLGLLRFECPPASIRTG</sequence>
<dbReference type="STRING" id="481448.Minf_1686"/>
<organism evidence="1 2">
    <name type="scientific">Methylacidiphilum infernorum (isolate V4)</name>
    <name type="common">Methylokorus infernorum (strain V4)</name>
    <dbReference type="NCBI Taxonomy" id="481448"/>
    <lineage>
        <taxon>Bacteria</taxon>
        <taxon>Pseudomonadati</taxon>
        <taxon>Verrucomicrobiota</taxon>
        <taxon>Methylacidiphilae</taxon>
        <taxon>Methylacidiphilales</taxon>
        <taxon>Methylacidiphilaceae</taxon>
        <taxon>Methylacidiphilum (ex Ratnadevi et al. 2023)</taxon>
    </lineage>
</organism>
<dbReference type="AlphaFoldDB" id="B3DWS7"/>
<dbReference type="HOGENOM" id="CLU_3374613_0_0_0"/>
<accession>B3DWS7</accession>
<protein>
    <submittedName>
        <fullName evidence="1">Uncharacterized protein</fullName>
    </submittedName>
</protein>
<evidence type="ECO:0000313" key="2">
    <source>
        <dbReference type="Proteomes" id="UP000009149"/>
    </source>
</evidence>
<gene>
    <name evidence="1" type="ordered locus">Minf_1686</name>
</gene>
<dbReference type="Proteomes" id="UP000009149">
    <property type="component" value="Chromosome"/>
</dbReference>
<evidence type="ECO:0000313" key="1">
    <source>
        <dbReference type="EMBL" id="ACD83740.1"/>
    </source>
</evidence>
<dbReference type="KEGG" id="min:Minf_1686"/>
<dbReference type="EMBL" id="CP000975">
    <property type="protein sequence ID" value="ACD83740.1"/>
    <property type="molecule type" value="Genomic_DNA"/>
</dbReference>
<name>B3DWS7_METI4</name>
<proteinExistence type="predicted"/>